<dbReference type="InterPro" id="IPR006015">
    <property type="entry name" value="Universal_stress_UspA"/>
</dbReference>
<dbReference type="InterPro" id="IPR006016">
    <property type="entry name" value="UspA"/>
</dbReference>
<proteinExistence type="inferred from homology"/>
<dbReference type="Gene3D" id="3.40.50.620">
    <property type="entry name" value="HUPs"/>
    <property type="match status" value="2"/>
</dbReference>
<dbReference type="InterPro" id="IPR014729">
    <property type="entry name" value="Rossmann-like_a/b/a_fold"/>
</dbReference>
<keyword evidence="4" id="KW-1185">Reference proteome</keyword>
<evidence type="ECO:0000313" key="4">
    <source>
        <dbReference type="Proteomes" id="UP000654471"/>
    </source>
</evidence>
<dbReference type="EMBL" id="BMRP01000038">
    <property type="protein sequence ID" value="GGU91417.1"/>
    <property type="molecule type" value="Genomic_DNA"/>
</dbReference>
<dbReference type="Proteomes" id="UP000654471">
    <property type="component" value="Unassembled WGS sequence"/>
</dbReference>
<gene>
    <name evidence="3" type="ORF">GCM10010211_67690</name>
</gene>
<dbReference type="SUPFAM" id="SSF52402">
    <property type="entry name" value="Adenine nucleotide alpha hydrolases-like"/>
    <property type="match status" value="2"/>
</dbReference>
<dbReference type="PANTHER" id="PTHR46268">
    <property type="entry name" value="STRESS RESPONSE PROTEIN NHAX"/>
    <property type="match status" value="1"/>
</dbReference>
<feature type="domain" description="UspA" evidence="2">
    <location>
        <begin position="151"/>
        <end position="287"/>
    </location>
</feature>
<organism evidence="3 4">
    <name type="scientific">Streptomyces albospinus</name>
    <dbReference type="NCBI Taxonomy" id="285515"/>
    <lineage>
        <taxon>Bacteria</taxon>
        <taxon>Bacillati</taxon>
        <taxon>Actinomycetota</taxon>
        <taxon>Actinomycetes</taxon>
        <taxon>Kitasatosporales</taxon>
        <taxon>Streptomycetaceae</taxon>
        <taxon>Streptomyces</taxon>
    </lineage>
</organism>
<reference evidence="4" key="1">
    <citation type="journal article" date="2019" name="Int. J. Syst. Evol. Microbiol.">
        <title>The Global Catalogue of Microorganisms (GCM) 10K type strain sequencing project: providing services to taxonomists for standard genome sequencing and annotation.</title>
        <authorList>
            <consortium name="The Broad Institute Genomics Platform"/>
            <consortium name="The Broad Institute Genome Sequencing Center for Infectious Disease"/>
            <person name="Wu L."/>
            <person name="Ma J."/>
        </authorList>
    </citation>
    <scope>NUCLEOTIDE SEQUENCE [LARGE SCALE GENOMIC DNA]</scope>
    <source>
        <strain evidence="4">JCM 3399</strain>
    </source>
</reference>
<dbReference type="PANTHER" id="PTHR46268:SF6">
    <property type="entry name" value="UNIVERSAL STRESS PROTEIN UP12"/>
    <property type="match status" value="1"/>
</dbReference>
<evidence type="ECO:0000313" key="3">
    <source>
        <dbReference type="EMBL" id="GGU91417.1"/>
    </source>
</evidence>
<evidence type="ECO:0000259" key="2">
    <source>
        <dbReference type="Pfam" id="PF00582"/>
    </source>
</evidence>
<accession>A0ABQ2VK20</accession>
<feature type="domain" description="UspA" evidence="2">
    <location>
        <begin position="3"/>
        <end position="137"/>
    </location>
</feature>
<dbReference type="PRINTS" id="PR01438">
    <property type="entry name" value="UNVRSLSTRESS"/>
</dbReference>
<name>A0ABQ2VK20_9ACTN</name>
<dbReference type="RefSeq" id="WP_189306567.1">
    <property type="nucleotide sequence ID" value="NZ_BMRP01000038.1"/>
</dbReference>
<comment type="caution">
    <text evidence="3">The sequence shown here is derived from an EMBL/GenBank/DDBJ whole genome shotgun (WGS) entry which is preliminary data.</text>
</comment>
<protein>
    <submittedName>
        <fullName evidence="3">Stress-inducible protein</fullName>
    </submittedName>
</protein>
<evidence type="ECO:0000256" key="1">
    <source>
        <dbReference type="ARBA" id="ARBA00008791"/>
    </source>
</evidence>
<comment type="similarity">
    <text evidence="1">Belongs to the universal stress protein A family.</text>
</comment>
<sequence length="289" mass="31061">MKDVITVGVDGTPEASAAVLWAAREAELRRARLRLLHAWVLLAPEPVPGPAGEADQNYWAHRMVRDAHEAVRARHPDLPVDEALVSADPLAALKDAADRSDLLVLGSRDVGTMARYVLGEVGLQVVVHTDTPTVLVRARQRPGAQAPDAPVMVGLSLHEPCEALLAFAFGSAARRGAVLRAVHGRHLPSYAYNRGGGVEPVAAEEAARDARRELDAALGPWREKFPEVRVDARVEMQSPAQALLRDAGGVALLAVGRRHKLRYPAPRIGHIVQAAVHHAPCPVAVVPHE</sequence>
<dbReference type="Pfam" id="PF00582">
    <property type="entry name" value="Usp"/>
    <property type="match status" value="2"/>
</dbReference>